<dbReference type="SUPFAM" id="SSF46785">
    <property type="entry name" value="Winged helix' DNA-binding domain"/>
    <property type="match status" value="1"/>
</dbReference>
<keyword evidence="7" id="KW-0479">Metal-binding</keyword>
<keyword evidence="4" id="KW-0805">Transcription regulation</keyword>
<reference evidence="8 9" key="1">
    <citation type="journal article" date="2010" name="Stand. Genomic Sci.">
        <title>Complete genome sequence of Conexibacter woesei type strain (ID131577).</title>
        <authorList>
            <person name="Pukall R."/>
            <person name="Lapidus A."/>
            <person name="Glavina Del Rio T."/>
            <person name="Copeland A."/>
            <person name="Tice H."/>
            <person name="Cheng J.-F."/>
            <person name="Lucas S."/>
            <person name="Chen F."/>
            <person name="Nolan M."/>
            <person name="Bruce D."/>
            <person name="Goodwin L."/>
            <person name="Pitluck S."/>
            <person name="Mavromatis K."/>
            <person name="Ivanova N."/>
            <person name="Ovchinnikova G."/>
            <person name="Pati A."/>
            <person name="Chen A."/>
            <person name="Palaniappan K."/>
            <person name="Land M."/>
            <person name="Hauser L."/>
            <person name="Chang Y.-J."/>
            <person name="Jeffries C.D."/>
            <person name="Chain P."/>
            <person name="Meincke L."/>
            <person name="Sims D."/>
            <person name="Brettin T."/>
            <person name="Detter J.C."/>
            <person name="Rohde M."/>
            <person name="Goeker M."/>
            <person name="Bristow J."/>
            <person name="Eisen J.A."/>
            <person name="Markowitz V."/>
            <person name="Kyrpides N.C."/>
            <person name="Klenk H.-P."/>
            <person name="Hugenholtz P."/>
        </authorList>
    </citation>
    <scope>NUCLEOTIDE SEQUENCE [LARGE SCALE GENOMIC DNA]</scope>
    <source>
        <strain evidence="9">DSM 14684 / CIP 108061 / JCM 11494 / NBRC 100937 / ID131577</strain>
    </source>
</reference>
<evidence type="ECO:0000256" key="4">
    <source>
        <dbReference type="ARBA" id="ARBA00023015"/>
    </source>
</evidence>
<dbReference type="InterPro" id="IPR036390">
    <property type="entry name" value="WH_DNA-bd_sf"/>
</dbReference>
<dbReference type="InterPro" id="IPR043135">
    <property type="entry name" value="Fur_C"/>
</dbReference>
<comment type="cofactor">
    <cofactor evidence="7">
        <name>Zn(2+)</name>
        <dbReference type="ChEBI" id="CHEBI:29105"/>
    </cofactor>
    <text evidence="7">Binds 1 zinc ion per subunit.</text>
</comment>
<sequence length="149" mass="15912">MTTDLESVDNDLIERLRARGQRVTSQRLVINRMLRSRDQHVTAEEVLGAVTRTLPGTSLPTVYATLELFEQLGIVRRVNSGGGAVLFDSRTVDHHHVICRTCGRVQDLDARVELGAVMDAARAAGFAPDRAALVVDGVCASCGAAASAG</sequence>
<evidence type="ECO:0000256" key="1">
    <source>
        <dbReference type="ARBA" id="ARBA00007957"/>
    </source>
</evidence>
<dbReference type="CDD" id="cd07153">
    <property type="entry name" value="Fur_like"/>
    <property type="match status" value="1"/>
</dbReference>
<organism evidence="8 9">
    <name type="scientific">Conexibacter woesei (strain DSM 14684 / CCUG 47730 / CIP 108061 / JCM 11494 / NBRC 100937 / ID131577)</name>
    <dbReference type="NCBI Taxonomy" id="469383"/>
    <lineage>
        <taxon>Bacteria</taxon>
        <taxon>Bacillati</taxon>
        <taxon>Actinomycetota</taxon>
        <taxon>Thermoleophilia</taxon>
        <taxon>Solirubrobacterales</taxon>
        <taxon>Conexibacteraceae</taxon>
        <taxon>Conexibacter</taxon>
    </lineage>
</organism>
<dbReference type="PANTHER" id="PTHR33202:SF7">
    <property type="entry name" value="FERRIC UPTAKE REGULATION PROTEIN"/>
    <property type="match status" value="1"/>
</dbReference>
<name>D3FEX9_CONWI</name>
<evidence type="ECO:0000256" key="2">
    <source>
        <dbReference type="ARBA" id="ARBA00022491"/>
    </source>
</evidence>
<dbReference type="AlphaFoldDB" id="D3FEX9"/>
<feature type="binding site" evidence="7">
    <location>
        <position position="102"/>
    </location>
    <ligand>
        <name>Zn(2+)</name>
        <dbReference type="ChEBI" id="CHEBI:29105"/>
    </ligand>
</feature>
<dbReference type="RefSeq" id="WP_012934747.1">
    <property type="nucleotide sequence ID" value="NC_013739.1"/>
</dbReference>
<proteinExistence type="inferred from homology"/>
<evidence type="ECO:0000256" key="6">
    <source>
        <dbReference type="ARBA" id="ARBA00023163"/>
    </source>
</evidence>
<dbReference type="InterPro" id="IPR036388">
    <property type="entry name" value="WH-like_DNA-bd_sf"/>
</dbReference>
<dbReference type="GO" id="GO:0003700">
    <property type="term" value="F:DNA-binding transcription factor activity"/>
    <property type="evidence" value="ECO:0007669"/>
    <property type="project" value="InterPro"/>
</dbReference>
<evidence type="ECO:0000313" key="9">
    <source>
        <dbReference type="Proteomes" id="UP000008229"/>
    </source>
</evidence>
<comment type="similarity">
    <text evidence="1">Belongs to the Fur family.</text>
</comment>
<dbReference type="EMBL" id="CP001854">
    <property type="protein sequence ID" value="ADB51696.1"/>
    <property type="molecule type" value="Genomic_DNA"/>
</dbReference>
<accession>D3FEX9</accession>
<dbReference type="STRING" id="469383.Cwoe_3278"/>
<dbReference type="InterPro" id="IPR002481">
    <property type="entry name" value="FUR"/>
</dbReference>
<feature type="binding site" evidence="7">
    <location>
        <position position="142"/>
    </location>
    <ligand>
        <name>Zn(2+)</name>
        <dbReference type="ChEBI" id="CHEBI:29105"/>
    </ligand>
</feature>
<dbReference type="Gene3D" id="3.30.1490.190">
    <property type="match status" value="1"/>
</dbReference>
<keyword evidence="5" id="KW-0238">DNA-binding</keyword>
<dbReference type="GO" id="GO:0008270">
    <property type="term" value="F:zinc ion binding"/>
    <property type="evidence" value="ECO:0007669"/>
    <property type="project" value="TreeGrafter"/>
</dbReference>
<dbReference type="GO" id="GO:0000976">
    <property type="term" value="F:transcription cis-regulatory region binding"/>
    <property type="evidence" value="ECO:0007669"/>
    <property type="project" value="TreeGrafter"/>
</dbReference>
<dbReference type="GO" id="GO:0045892">
    <property type="term" value="P:negative regulation of DNA-templated transcription"/>
    <property type="evidence" value="ECO:0007669"/>
    <property type="project" value="TreeGrafter"/>
</dbReference>
<dbReference type="Gene3D" id="1.10.10.10">
    <property type="entry name" value="Winged helix-like DNA-binding domain superfamily/Winged helix DNA-binding domain"/>
    <property type="match status" value="1"/>
</dbReference>
<keyword evidence="3 7" id="KW-0862">Zinc</keyword>
<protein>
    <submittedName>
        <fullName evidence="8">Ferric uptake regulator, Fur family</fullName>
    </submittedName>
</protein>
<dbReference type="HOGENOM" id="CLU_096072_4_2_11"/>
<evidence type="ECO:0000313" key="8">
    <source>
        <dbReference type="EMBL" id="ADB51696.1"/>
    </source>
</evidence>
<dbReference type="GO" id="GO:1900376">
    <property type="term" value="P:regulation of secondary metabolite biosynthetic process"/>
    <property type="evidence" value="ECO:0007669"/>
    <property type="project" value="TreeGrafter"/>
</dbReference>
<dbReference type="Proteomes" id="UP000008229">
    <property type="component" value="Chromosome"/>
</dbReference>
<dbReference type="PANTHER" id="PTHR33202">
    <property type="entry name" value="ZINC UPTAKE REGULATION PROTEIN"/>
    <property type="match status" value="1"/>
</dbReference>
<feature type="binding site" evidence="7">
    <location>
        <position position="99"/>
    </location>
    <ligand>
        <name>Zn(2+)</name>
        <dbReference type="ChEBI" id="CHEBI:29105"/>
    </ligand>
</feature>
<dbReference type="eggNOG" id="COG0735">
    <property type="taxonomic scope" value="Bacteria"/>
</dbReference>
<evidence type="ECO:0000256" key="3">
    <source>
        <dbReference type="ARBA" id="ARBA00022833"/>
    </source>
</evidence>
<gene>
    <name evidence="8" type="ordered locus">Cwoe_3278</name>
</gene>
<evidence type="ECO:0000256" key="7">
    <source>
        <dbReference type="PIRSR" id="PIRSR602481-1"/>
    </source>
</evidence>
<keyword evidence="6" id="KW-0804">Transcription</keyword>
<keyword evidence="2" id="KW-0678">Repressor</keyword>
<reference evidence="9" key="2">
    <citation type="submission" date="2010-01" db="EMBL/GenBank/DDBJ databases">
        <title>The complete genome of Conexibacter woesei DSM 14684.</title>
        <authorList>
            <consortium name="US DOE Joint Genome Institute (JGI-PGF)"/>
            <person name="Lucas S."/>
            <person name="Copeland A."/>
            <person name="Lapidus A."/>
            <person name="Glavina del Rio T."/>
            <person name="Dalin E."/>
            <person name="Tice H."/>
            <person name="Bruce D."/>
            <person name="Goodwin L."/>
            <person name="Pitluck S."/>
            <person name="Kyrpides N."/>
            <person name="Mavromatis K."/>
            <person name="Ivanova N."/>
            <person name="Mikhailova N."/>
            <person name="Chertkov O."/>
            <person name="Brettin T."/>
            <person name="Detter J.C."/>
            <person name="Han C."/>
            <person name="Larimer F."/>
            <person name="Land M."/>
            <person name="Hauser L."/>
            <person name="Markowitz V."/>
            <person name="Cheng J.-F."/>
            <person name="Hugenholtz P."/>
            <person name="Woyke T."/>
            <person name="Wu D."/>
            <person name="Pukall R."/>
            <person name="Steenblock K."/>
            <person name="Schneider S."/>
            <person name="Klenk H.-P."/>
            <person name="Eisen J.A."/>
        </authorList>
    </citation>
    <scope>NUCLEOTIDE SEQUENCE [LARGE SCALE GENOMIC DNA]</scope>
    <source>
        <strain evidence="9">DSM 14684 / CIP 108061 / JCM 11494 / NBRC 100937 / ID131577</strain>
    </source>
</reference>
<dbReference type="KEGG" id="cwo:Cwoe_3278"/>
<dbReference type="Pfam" id="PF01475">
    <property type="entry name" value="FUR"/>
    <property type="match status" value="1"/>
</dbReference>
<keyword evidence="9" id="KW-1185">Reference proteome</keyword>
<feature type="binding site" evidence="7">
    <location>
        <position position="139"/>
    </location>
    <ligand>
        <name>Zn(2+)</name>
        <dbReference type="ChEBI" id="CHEBI:29105"/>
    </ligand>
</feature>
<evidence type="ECO:0000256" key="5">
    <source>
        <dbReference type="ARBA" id="ARBA00023125"/>
    </source>
</evidence>
<dbReference type="OrthoDB" id="8659436at2"/>